<accession>A0A5E4SH32</accession>
<keyword evidence="2" id="KW-1185">Reference proteome</keyword>
<proteinExistence type="predicted"/>
<name>A0A5E4SH32_9BURK</name>
<dbReference type="AlphaFoldDB" id="A0A5E4SH32"/>
<evidence type="ECO:0000313" key="2">
    <source>
        <dbReference type="Proteomes" id="UP000366819"/>
    </source>
</evidence>
<sequence>MHDLKTVTFDASQWQLVPKELNGAIAEALENARYECTENQDLWDVTLAAAPTPAAQSAGQEAVAFMQGLEAAAKWLEKRAADYADEFGGVDPDTGTLEFGSGPHADIKHETHYEWIECAENIRNIAAPVNGA</sequence>
<protein>
    <submittedName>
        <fullName evidence="1">Uncharacterized protein</fullName>
    </submittedName>
</protein>
<dbReference type="Proteomes" id="UP000366819">
    <property type="component" value="Unassembled WGS sequence"/>
</dbReference>
<dbReference type="OrthoDB" id="8945404at2"/>
<organism evidence="1 2">
    <name type="scientific">Pandoraea aquatica</name>
    <dbReference type="NCBI Taxonomy" id="2508290"/>
    <lineage>
        <taxon>Bacteria</taxon>
        <taxon>Pseudomonadati</taxon>
        <taxon>Pseudomonadota</taxon>
        <taxon>Betaproteobacteria</taxon>
        <taxon>Burkholderiales</taxon>
        <taxon>Burkholderiaceae</taxon>
        <taxon>Pandoraea</taxon>
    </lineage>
</organism>
<dbReference type="EMBL" id="CABPSN010000001">
    <property type="protein sequence ID" value="VVD75246.1"/>
    <property type="molecule type" value="Genomic_DNA"/>
</dbReference>
<gene>
    <name evidence="1" type="ORF">PAQ31011_00833</name>
</gene>
<reference evidence="1 2" key="1">
    <citation type="submission" date="2019-08" db="EMBL/GenBank/DDBJ databases">
        <authorList>
            <person name="Peeters C."/>
        </authorList>
    </citation>
    <scope>NUCLEOTIDE SEQUENCE [LARGE SCALE GENOMIC DNA]</scope>
    <source>
        <strain evidence="1 2">LMG 31011</strain>
    </source>
</reference>
<evidence type="ECO:0000313" key="1">
    <source>
        <dbReference type="EMBL" id="VVD75246.1"/>
    </source>
</evidence>
<dbReference type="RefSeq" id="WP_150574579.1">
    <property type="nucleotide sequence ID" value="NZ_CABPSN010000001.1"/>
</dbReference>